<accession>A0A9D5GVQ5</accession>
<evidence type="ECO:0000256" key="11">
    <source>
        <dbReference type="ARBA" id="ARBA00054261"/>
    </source>
</evidence>
<organism evidence="17 18">
    <name type="scientific">Pisum sativum</name>
    <name type="common">Garden pea</name>
    <name type="synonym">Lathyrus oleraceus</name>
    <dbReference type="NCBI Taxonomy" id="3888"/>
    <lineage>
        <taxon>Eukaryota</taxon>
        <taxon>Viridiplantae</taxon>
        <taxon>Streptophyta</taxon>
        <taxon>Embryophyta</taxon>
        <taxon>Tracheophyta</taxon>
        <taxon>Spermatophyta</taxon>
        <taxon>Magnoliopsida</taxon>
        <taxon>eudicotyledons</taxon>
        <taxon>Gunneridae</taxon>
        <taxon>Pentapetalae</taxon>
        <taxon>rosids</taxon>
        <taxon>fabids</taxon>
        <taxon>Fabales</taxon>
        <taxon>Fabaceae</taxon>
        <taxon>Papilionoideae</taxon>
        <taxon>50 kb inversion clade</taxon>
        <taxon>NPAAA clade</taxon>
        <taxon>Hologalegina</taxon>
        <taxon>IRL clade</taxon>
        <taxon>Fabeae</taxon>
        <taxon>Lathyrus</taxon>
    </lineage>
</organism>
<feature type="signal peptide" evidence="15">
    <location>
        <begin position="1"/>
        <end position="22"/>
    </location>
</feature>
<evidence type="ECO:0000256" key="10">
    <source>
        <dbReference type="ARBA" id="ARBA00023136"/>
    </source>
</evidence>
<gene>
    <name evidence="17" type="ORF">KIW84_011913</name>
</gene>
<dbReference type="FunFam" id="3.30.200.20:FF:000228">
    <property type="entry name" value="Serine/threonine-protein kinase BIK1"/>
    <property type="match status" value="1"/>
</dbReference>
<dbReference type="PROSITE" id="PS50011">
    <property type="entry name" value="PROTEIN_KINASE_DOM"/>
    <property type="match status" value="1"/>
</dbReference>
<evidence type="ECO:0000313" key="18">
    <source>
        <dbReference type="Proteomes" id="UP001058974"/>
    </source>
</evidence>
<dbReference type="OrthoDB" id="4062651at2759"/>
<feature type="binding site" evidence="12">
    <location>
        <position position="109"/>
    </location>
    <ligand>
        <name>ATP</name>
        <dbReference type="ChEBI" id="CHEBI:30616"/>
    </ligand>
</feature>
<keyword evidence="18" id="KW-1185">Reference proteome</keyword>
<reference evidence="17 18" key="1">
    <citation type="journal article" date="2022" name="Nat. Genet.">
        <title>Improved pea reference genome and pan-genome highlight genomic features and evolutionary characteristics.</title>
        <authorList>
            <person name="Yang T."/>
            <person name="Liu R."/>
            <person name="Luo Y."/>
            <person name="Hu S."/>
            <person name="Wang D."/>
            <person name="Wang C."/>
            <person name="Pandey M.K."/>
            <person name="Ge S."/>
            <person name="Xu Q."/>
            <person name="Li N."/>
            <person name="Li G."/>
            <person name="Huang Y."/>
            <person name="Saxena R.K."/>
            <person name="Ji Y."/>
            <person name="Li M."/>
            <person name="Yan X."/>
            <person name="He Y."/>
            <person name="Liu Y."/>
            <person name="Wang X."/>
            <person name="Xiang C."/>
            <person name="Varshney R.K."/>
            <person name="Ding H."/>
            <person name="Gao S."/>
            <person name="Zong X."/>
        </authorList>
    </citation>
    <scope>NUCLEOTIDE SEQUENCE [LARGE SCALE GENOMIC DNA]</scope>
    <source>
        <strain evidence="17 18">cv. Zhongwan 6</strain>
    </source>
</reference>
<dbReference type="Gramene" id="Psat01G0191300-T1">
    <property type="protein sequence ID" value="KAI5443057.1"/>
    <property type="gene ID" value="KIW84_011913"/>
</dbReference>
<feature type="compositionally biased region" description="Low complexity" evidence="14">
    <location>
        <begin position="32"/>
        <end position="44"/>
    </location>
</feature>
<evidence type="ECO:0000256" key="1">
    <source>
        <dbReference type="ARBA" id="ARBA00004236"/>
    </source>
</evidence>
<dbReference type="PROSITE" id="PS00107">
    <property type="entry name" value="PROTEIN_KINASE_ATP"/>
    <property type="match status" value="1"/>
</dbReference>
<evidence type="ECO:0000256" key="4">
    <source>
        <dbReference type="ARBA" id="ARBA00022475"/>
    </source>
</evidence>
<evidence type="ECO:0000256" key="12">
    <source>
        <dbReference type="PROSITE-ProRule" id="PRU10141"/>
    </source>
</evidence>
<feature type="region of interest" description="Disordered" evidence="14">
    <location>
        <begin position="21"/>
        <end position="44"/>
    </location>
</feature>
<keyword evidence="15" id="KW-0732">Signal</keyword>
<dbReference type="InterPro" id="IPR050823">
    <property type="entry name" value="Plant_Ser_Thr_Prot_Kinase"/>
</dbReference>
<dbReference type="Pfam" id="PF07714">
    <property type="entry name" value="PK_Tyr_Ser-Thr"/>
    <property type="match status" value="1"/>
</dbReference>
<dbReference type="Gene3D" id="1.10.510.10">
    <property type="entry name" value="Transferase(Phosphotransferase) domain 1"/>
    <property type="match status" value="1"/>
</dbReference>
<sequence length="440" mass="49632">MVVSTFWMKVKLFLSCMTRSSSHDEDVDSTPKSSTNSNSRASKSPISNDIPYYSHLKQFRYHELMLATRNFKPELFLGEGGFGKVFKGWICQDERSPSRPGDRMPIAVKTLNREGKQGHKEWVAEINHLGALQHPNLVKLIGYCIEDQHRMLVYEYMPRGSLENHLFKRRATTLTWDVRIKIMLGAAKGLAFLHEKAIKPLIYRDFKTSNVLLDSEYNAKLSDFGLAKDAPIGDKTHVTTQVIGTQGYAAPEYIMTGHLNFKSDVYSFGVVLLEMLTGRKAIDKRRPQKEQKLVEWAKPHLKNRGGIYHLIDPNIKDQYSTRCAYKAMKIVAHCIYGDPKLRPLMSDVVKELQIIFDYNNDRSSSPLPTPPSSFKGFHDGSSSSNSSRYGRGDGGSKYGPKVDLSSSTSSTKNTPSQFKNSPLYFTPPFPSPNPKYSGNA</sequence>
<dbReference type="CDD" id="cd14066">
    <property type="entry name" value="STKc_IRAK"/>
    <property type="match status" value="1"/>
</dbReference>
<evidence type="ECO:0000256" key="13">
    <source>
        <dbReference type="RuleBase" id="RU000304"/>
    </source>
</evidence>
<comment type="subcellular location">
    <subcellularLocation>
        <location evidence="1">Cell membrane</location>
    </subcellularLocation>
</comment>
<keyword evidence="4" id="KW-1003">Cell membrane</keyword>
<comment type="caution">
    <text evidence="17">The sequence shown here is derived from an EMBL/GenBank/DDBJ whole genome shotgun (WGS) entry which is preliminary data.</text>
</comment>
<evidence type="ECO:0000313" key="17">
    <source>
        <dbReference type="EMBL" id="KAI5443057.1"/>
    </source>
</evidence>
<evidence type="ECO:0000256" key="3">
    <source>
        <dbReference type="ARBA" id="ARBA00012513"/>
    </source>
</evidence>
<dbReference type="SUPFAM" id="SSF56112">
    <property type="entry name" value="Protein kinase-like (PK-like)"/>
    <property type="match status" value="1"/>
</dbReference>
<evidence type="ECO:0000256" key="7">
    <source>
        <dbReference type="ARBA" id="ARBA00022741"/>
    </source>
</evidence>
<dbReference type="GO" id="GO:0005886">
    <property type="term" value="C:plasma membrane"/>
    <property type="evidence" value="ECO:0007669"/>
    <property type="project" value="UniProtKB-SubCell"/>
</dbReference>
<dbReference type="PANTHER" id="PTHR45621">
    <property type="entry name" value="OS01G0588500 PROTEIN-RELATED"/>
    <property type="match status" value="1"/>
</dbReference>
<dbReference type="PROSITE" id="PS00108">
    <property type="entry name" value="PROTEIN_KINASE_ST"/>
    <property type="match status" value="1"/>
</dbReference>
<feature type="region of interest" description="Disordered" evidence="14">
    <location>
        <begin position="360"/>
        <end position="440"/>
    </location>
</feature>
<dbReference type="InterPro" id="IPR017441">
    <property type="entry name" value="Protein_kinase_ATP_BS"/>
</dbReference>
<evidence type="ECO:0000256" key="8">
    <source>
        <dbReference type="ARBA" id="ARBA00022777"/>
    </source>
</evidence>
<evidence type="ECO:0000256" key="14">
    <source>
        <dbReference type="SAM" id="MobiDB-lite"/>
    </source>
</evidence>
<dbReference type="InterPro" id="IPR001245">
    <property type="entry name" value="Ser-Thr/Tyr_kinase_cat_dom"/>
</dbReference>
<evidence type="ECO:0000256" key="2">
    <source>
        <dbReference type="ARBA" id="ARBA00008684"/>
    </source>
</evidence>
<comment type="function">
    <text evidence="11">May be involved in plant defense signaling.</text>
</comment>
<keyword evidence="7 12" id="KW-0547">Nucleotide-binding</keyword>
<dbReference type="Proteomes" id="UP001058974">
    <property type="component" value="Chromosome 1"/>
</dbReference>
<protein>
    <recommendedName>
        <fullName evidence="3">non-specific serine/threonine protein kinase</fullName>
        <ecNumber evidence="3">2.7.11.1</ecNumber>
    </recommendedName>
</protein>
<feature type="chain" id="PRO_5038582680" description="non-specific serine/threonine protein kinase" evidence="15">
    <location>
        <begin position="23"/>
        <end position="440"/>
    </location>
</feature>
<evidence type="ECO:0000256" key="5">
    <source>
        <dbReference type="ARBA" id="ARBA00022527"/>
    </source>
</evidence>
<dbReference type="EC" id="2.7.11.1" evidence="3"/>
<dbReference type="InterPro" id="IPR000719">
    <property type="entry name" value="Prot_kinase_dom"/>
</dbReference>
<keyword evidence="6" id="KW-0808">Transferase</keyword>
<keyword evidence="10" id="KW-0472">Membrane</keyword>
<proteinExistence type="inferred from homology"/>
<keyword evidence="9 12" id="KW-0067">ATP-binding</keyword>
<dbReference type="InterPro" id="IPR011009">
    <property type="entry name" value="Kinase-like_dom_sf"/>
</dbReference>
<keyword evidence="5 13" id="KW-0723">Serine/threonine-protein kinase</keyword>
<comment type="similarity">
    <text evidence="2">Belongs to the protein kinase superfamily. Ser/Thr protein kinase family.</text>
</comment>
<dbReference type="Gene3D" id="3.30.200.20">
    <property type="entry name" value="Phosphorylase Kinase, domain 1"/>
    <property type="match status" value="1"/>
</dbReference>
<keyword evidence="8" id="KW-0418">Kinase</keyword>
<dbReference type="GO" id="GO:0005524">
    <property type="term" value="F:ATP binding"/>
    <property type="evidence" value="ECO:0007669"/>
    <property type="project" value="UniProtKB-UniRule"/>
</dbReference>
<name>A0A9D5GVQ5_PEA</name>
<evidence type="ECO:0000256" key="6">
    <source>
        <dbReference type="ARBA" id="ARBA00022679"/>
    </source>
</evidence>
<dbReference type="AlphaFoldDB" id="A0A9D5GVQ5"/>
<dbReference type="InterPro" id="IPR008271">
    <property type="entry name" value="Ser/Thr_kinase_AS"/>
</dbReference>
<evidence type="ECO:0000259" key="16">
    <source>
        <dbReference type="PROSITE" id="PS50011"/>
    </source>
</evidence>
<dbReference type="EMBL" id="JAMSHJ010000001">
    <property type="protein sequence ID" value="KAI5443057.1"/>
    <property type="molecule type" value="Genomic_DNA"/>
</dbReference>
<feature type="compositionally biased region" description="Low complexity" evidence="14">
    <location>
        <begin position="372"/>
        <end position="389"/>
    </location>
</feature>
<dbReference type="GO" id="GO:0004674">
    <property type="term" value="F:protein serine/threonine kinase activity"/>
    <property type="evidence" value="ECO:0007669"/>
    <property type="project" value="UniProtKB-KW"/>
</dbReference>
<dbReference type="FunFam" id="1.10.510.10:FF:000032">
    <property type="entry name" value="Serine/threonine-protein kinase PBS1"/>
    <property type="match status" value="1"/>
</dbReference>
<feature type="domain" description="Protein kinase" evidence="16">
    <location>
        <begin position="71"/>
        <end position="356"/>
    </location>
</feature>
<evidence type="ECO:0000256" key="9">
    <source>
        <dbReference type="ARBA" id="ARBA00022840"/>
    </source>
</evidence>
<evidence type="ECO:0000256" key="15">
    <source>
        <dbReference type="SAM" id="SignalP"/>
    </source>
</evidence>